<dbReference type="CDD" id="cd00684">
    <property type="entry name" value="Terpene_cyclase_plant_C1"/>
    <property type="match status" value="1"/>
</dbReference>
<dbReference type="InterPro" id="IPR008949">
    <property type="entry name" value="Isoprenoid_synthase_dom_sf"/>
</dbReference>
<dbReference type="GO" id="GO:0000287">
    <property type="term" value="F:magnesium ion binding"/>
    <property type="evidence" value="ECO:0007669"/>
    <property type="project" value="InterPro"/>
</dbReference>
<feature type="coiled-coil region" evidence="2">
    <location>
        <begin position="26"/>
        <end position="53"/>
    </location>
</feature>
<keyword evidence="6" id="KW-1185">Reference proteome</keyword>
<feature type="domain" description="Terpene synthase N-terminal" evidence="3">
    <location>
        <begin position="19"/>
        <end position="195"/>
    </location>
</feature>
<name>A0A5N6NJV0_9ASTR</name>
<dbReference type="GO" id="GO:0046246">
    <property type="term" value="P:terpene biosynthetic process"/>
    <property type="evidence" value="ECO:0007669"/>
    <property type="project" value="UniProtKB-ARBA"/>
</dbReference>
<dbReference type="SFLD" id="SFLDG01019">
    <property type="entry name" value="Terpene_Cyclase_Like_1_C_Termi"/>
    <property type="match status" value="1"/>
</dbReference>
<dbReference type="GO" id="GO:0010333">
    <property type="term" value="F:terpene synthase activity"/>
    <property type="evidence" value="ECO:0007669"/>
    <property type="project" value="InterPro"/>
</dbReference>
<dbReference type="InterPro" id="IPR050148">
    <property type="entry name" value="Terpene_synthase-like"/>
</dbReference>
<dbReference type="OrthoDB" id="1877784at2759"/>
<protein>
    <submittedName>
        <fullName evidence="5">Uncharacterized protein</fullName>
    </submittedName>
</protein>
<dbReference type="Pfam" id="PF03936">
    <property type="entry name" value="Terpene_synth_C"/>
    <property type="match status" value="1"/>
</dbReference>
<accession>A0A5N6NJV0</accession>
<feature type="domain" description="Terpene synthase metal-binding" evidence="4">
    <location>
        <begin position="254"/>
        <end position="491"/>
    </location>
</feature>
<dbReference type="GO" id="GO:0016102">
    <property type="term" value="P:diterpenoid biosynthetic process"/>
    <property type="evidence" value="ECO:0007669"/>
    <property type="project" value="InterPro"/>
</dbReference>
<evidence type="ECO:0000313" key="5">
    <source>
        <dbReference type="EMBL" id="KAD4888455.1"/>
    </source>
</evidence>
<dbReference type="PANTHER" id="PTHR31225">
    <property type="entry name" value="OS04G0344100 PROTEIN-RELATED"/>
    <property type="match status" value="1"/>
</dbReference>
<dbReference type="Gene3D" id="1.10.600.10">
    <property type="entry name" value="Farnesyl Diphosphate Synthase"/>
    <property type="match status" value="1"/>
</dbReference>
<evidence type="ECO:0000256" key="2">
    <source>
        <dbReference type="SAM" id="Coils"/>
    </source>
</evidence>
<dbReference type="PANTHER" id="PTHR31225:SF235">
    <property type="entry name" value="TERPENOID CYCLASES_PROTEIN PRENYLTRANSFERASE ALPHA-ALPHA TOROID-RELATED"/>
    <property type="match status" value="1"/>
</dbReference>
<dbReference type="InterPro" id="IPR044814">
    <property type="entry name" value="Terpene_cyclase_plant_C1"/>
</dbReference>
<dbReference type="SMR" id="A0A5N6NJV0"/>
<dbReference type="EMBL" id="SZYD01000011">
    <property type="protein sequence ID" value="KAD4888455.1"/>
    <property type="molecule type" value="Genomic_DNA"/>
</dbReference>
<dbReference type="SFLD" id="SFLDS00005">
    <property type="entry name" value="Isoprenoid_Synthase_Type_I"/>
    <property type="match status" value="1"/>
</dbReference>
<evidence type="ECO:0000313" key="6">
    <source>
        <dbReference type="Proteomes" id="UP000326396"/>
    </source>
</evidence>
<evidence type="ECO:0000259" key="3">
    <source>
        <dbReference type="Pfam" id="PF01397"/>
    </source>
</evidence>
<dbReference type="SUPFAM" id="SSF48239">
    <property type="entry name" value="Terpenoid cyclases/Protein prenyltransferases"/>
    <property type="match status" value="1"/>
</dbReference>
<dbReference type="AlphaFoldDB" id="A0A5N6NJV0"/>
<proteinExistence type="predicted"/>
<dbReference type="Gene3D" id="1.50.10.130">
    <property type="entry name" value="Terpene synthase, N-terminal domain"/>
    <property type="match status" value="1"/>
</dbReference>
<keyword evidence="2" id="KW-0175">Coiled coil</keyword>
<gene>
    <name evidence="5" type="ORF">E3N88_20528</name>
</gene>
<dbReference type="Proteomes" id="UP000326396">
    <property type="component" value="Linkage Group LG19"/>
</dbReference>
<dbReference type="InterPro" id="IPR008930">
    <property type="entry name" value="Terpenoid_cyclase/PrenylTrfase"/>
</dbReference>
<dbReference type="InterPro" id="IPR034741">
    <property type="entry name" value="Terpene_cyclase-like_1_C"/>
</dbReference>
<dbReference type="Pfam" id="PF01397">
    <property type="entry name" value="Terpene_synth"/>
    <property type="match status" value="1"/>
</dbReference>
<evidence type="ECO:0000259" key="4">
    <source>
        <dbReference type="Pfam" id="PF03936"/>
    </source>
</evidence>
<dbReference type="SUPFAM" id="SSF48576">
    <property type="entry name" value="Terpenoid synthases"/>
    <property type="match status" value="1"/>
</dbReference>
<evidence type="ECO:0000256" key="1">
    <source>
        <dbReference type="ARBA" id="ARBA00022723"/>
    </source>
</evidence>
<keyword evidence="1" id="KW-0479">Metal-binding</keyword>
<sequence>MFFKQDDVKRPIANFPPSVWGDQFLFYDQQEDQAGIEKEVEELKEEVRKEILQALNIPTEHTNLLKLVDVVERLGVAYYFEQEIDQVLQHFYNAYGDKWKGGAISVWFRIMRQHGYFVSTDIFNNYKSNDGSFKVPLDDDDVVGLLELYEATYLRVPGEIILDDALAFTRGRLDEISKDLSLTNSIVSKQIQEALVQPLHKRVPRIEALRYIYFYQQQPSHNKCLLKLAKLGFNLLQSLHKKELSQIYKWWKGFDVPTNIPYARNRLVECYFWSLCVFFEPKYSESRMFLAKVLSMETLLDDTYDAYGTLKELEIFTEALKKWSITCLDDLPKNMKLIYQMLLEMYGDMEKILSVMGKAQHLNYIREAMMEYVGCYMKEARWANSGYIPTIEEHKEVTTVSSGYKFTLIASFAAMGDVITYQTFEWALTMPPLARSCCVLCRVMDDLVTHKEEQERMHVASGIQCYMKEHDVTEQHVYDLFNIEVEEAWKEMNHESLMCKDVEMPVIMRVINLARAMDVLYKNKDHYTHVDEELINHIKSLLVDAIVI</sequence>
<reference evidence="5 6" key="1">
    <citation type="submission" date="2019-05" db="EMBL/GenBank/DDBJ databases">
        <title>Mikania micrantha, genome provides insights into the molecular mechanism of rapid growth.</title>
        <authorList>
            <person name="Liu B."/>
        </authorList>
    </citation>
    <scope>NUCLEOTIDE SEQUENCE [LARGE SCALE GENOMIC DNA]</scope>
    <source>
        <strain evidence="5">NLD-2019</strain>
        <tissue evidence="5">Leaf</tissue>
    </source>
</reference>
<comment type="caution">
    <text evidence="5">The sequence shown here is derived from an EMBL/GenBank/DDBJ whole genome shotgun (WGS) entry which is preliminary data.</text>
</comment>
<dbReference type="FunFam" id="1.10.600.10:FF:000007">
    <property type="entry name" value="Isoprene synthase, chloroplastic"/>
    <property type="match status" value="1"/>
</dbReference>
<organism evidence="5 6">
    <name type="scientific">Mikania micrantha</name>
    <name type="common">bitter vine</name>
    <dbReference type="NCBI Taxonomy" id="192012"/>
    <lineage>
        <taxon>Eukaryota</taxon>
        <taxon>Viridiplantae</taxon>
        <taxon>Streptophyta</taxon>
        <taxon>Embryophyta</taxon>
        <taxon>Tracheophyta</taxon>
        <taxon>Spermatophyta</taxon>
        <taxon>Magnoliopsida</taxon>
        <taxon>eudicotyledons</taxon>
        <taxon>Gunneridae</taxon>
        <taxon>Pentapetalae</taxon>
        <taxon>asterids</taxon>
        <taxon>campanulids</taxon>
        <taxon>Asterales</taxon>
        <taxon>Asteraceae</taxon>
        <taxon>Asteroideae</taxon>
        <taxon>Heliantheae alliance</taxon>
        <taxon>Eupatorieae</taxon>
        <taxon>Mikania</taxon>
    </lineage>
</organism>
<dbReference type="InterPro" id="IPR036965">
    <property type="entry name" value="Terpene_synth_N_sf"/>
</dbReference>
<dbReference type="InterPro" id="IPR001906">
    <property type="entry name" value="Terpene_synth_N"/>
</dbReference>
<dbReference type="InterPro" id="IPR005630">
    <property type="entry name" value="Terpene_synthase_metal-bd"/>
</dbReference>